<dbReference type="Proteomes" id="UP000269041">
    <property type="component" value="Unassembled WGS sequence"/>
</dbReference>
<reference evidence="4 5" key="1">
    <citation type="submission" date="2018-12" db="EMBL/GenBank/DDBJ databases">
        <title>Genomic taxonomy of the Vibrionaceae family.</title>
        <authorList>
            <person name="Gomez-Gil B."/>
            <person name="Enciso-Ibarra K."/>
        </authorList>
    </citation>
    <scope>NUCLEOTIDE SEQUENCE [LARGE SCALE GENOMIC DNA]</scope>
    <source>
        <strain evidence="4 5">CAIM 594</strain>
    </source>
</reference>
<dbReference type="Gene3D" id="2.40.160.20">
    <property type="match status" value="1"/>
</dbReference>
<dbReference type="SUPFAM" id="SSF56925">
    <property type="entry name" value="OMPA-like"/>
    <property type="match status" value="1"/>
</dbReference>
<accession>A0A3R9L0G5</accession>
<organism evidence="4 5">
    <name type="scientific">Vibrio pectenicida</name>
    <dbReference type="NCBI Taxonomy" id="62763"/>
    <lineage>
        <taxon>Bacteria</taxon>
        <taxon>Pseudomonadati</taxon>
        <taxon>Pseudomonadota</taxon>
        <taxon>Gammaproteobacteria</taxon>
        <taxon>Vibrionales</taxon>
        <taxon>Vibrionaceae</taxon>
        <taxon>Vibrio</taxon>
    </lineage>
</organism>
<dbReference type="Pfam" id="PF13505">
    <property type="entry name" value="OMP_b-brl"/>
    <property type="match status" value="1"/>
</dbReference>
<protein>
    <submittedName>
        <fullName evidence="4">Porin family protein</fullName>
    </submittedName>
</protein>
<keyword evidence="1 2" id="KW-0732">Signal</keyword>
<feature type="chain" id="PRO_5018721166" evidence="2">
    <location>
        <begin position="20"/>
        <end position="183"/>
    </location>
</feature>
<keyword evidence="5" id="KW-1185">Reference proteome</keyword>
<dbReference type="InterPro" id="IPR011250">
    <property type="entry name" value="OMP/PagP_B-barrel"/>
</dbReference>
<dbReference type="RefSeq" id="WP_125322606.1">
    <property type="nucleotide sequence ID" value="NZ_AP024889.1"/>
</dbReference>
<feature type="signal peptide" evidence="2">
    <location>
        <begin position="1"/>
        <end position="19"/>
    </location>
</feature>
<proteinExistence type="predicted"/>
<evidence type="ECO:0000313" key="4">
    <source>
        <dbReference type="EMBL" id="RSD30160.1"/>
    </source>
</evidence>
<evidence type="ECO:0000259" key="3">
    <source>
        <dbReference type="Pfam" id="PF13505"/>
    </source>
</evidence>
<name>A0A3R9L0G5_9VIBR</name>
<evidence type="ECO:0000256" key="1">
    <source>
        <dbReference type="ARBA" id="ARBA00022729"/>
    </source>
</evidence>
<feature type="domain" description="Outer membrane protein beta-barrel" evidence="3">
    <location>
        <begin position="6"/>
        <end position="183"/>
    </location>
</feature>
<gene>
    <name evidence="4" type="ORF">EJA03_15340</name>
</gene>
<evidence type="ECO:0000313" key="5">
    <source>
        <dbReference type="Proteomes" id="UP000269041"/>
    </source>
</evidence>
<evidence type="ECO:0000256" key="2">
    <source>
        <dbReference type="SAM" id="SignalP"/>
    </source>
</evidence>
<dbReference type="AlphaFoldDB" id="A0A3R9L0G5"/>
<dbReference type="InterPro" id="IPR027385">
    <property type="entry name" value="Beta-barrel_OMP"/>
</dbReference>
<dbReference type="OrthoDB" id="5878238at2"/>
<dbReference type="EMBL" id="RSFA01000080">
    <property type="protein sequence ID" value="RSD30160.1"/>
    <property type="molecule type" value="Genomic_DNA"/>
</dbReference>
<sequence>MKKAVLAALVAAASFQAVGSEYVNDGWYIGADVMSTNFTADGTDADKTEAGFSLNAGYSFELHENFIVGVEADLAHYGEIDYGQNIEEDFASVGVNIKPKYFFGSTDFYLGAHLGLGYFLYNRDEPNETYNTKTDTTLTYGIETGYALNQNWLLNLGYRKASPEFDDAKVDLDTIYGGIEYKF</sequence>
<comment type="caution">
    <text evidence="4">The sequence shown here is derived from an EMBL/GenBank/DDBJ whole genome shotgun (WGS) entry which is preliminary data.</text>
</comment>